<dbReference type="PROSITE" id="PS00439">
    <property type="entry name" value="ACYLTRANSF_C_1"/>
    <property type="match status" value="1"/>
</dbReference>
<protein>
    <submittedName>
        <fullName evidence="8">Acyltransferase ChoActase/COT/CPT</fullName>
    </submittedName>
</protein>
<sequence length="759" mass="84501">MAPGAVSTDNFTTANAAKVEVETKGKAAGAEEGLGGGKTFARQHELPKLPVPKLEDSLEKYLTALKPIQRPEDHKRTQEVVEQFLKNEGPKIQAELEAYASDKSSYIEQWWDESYLSASDSVVLNLNPFFILEDDPTPSRGNQLMRTASLILASLAFVHDLRAGVLEPDTVRGTPLDMFQYTRLFGTSRIPTEDGCRMETSSSSKHVVVMRRGQIYWFDALDEKNRLLLTERALLGNLKAIVRDADQTDPRDVAEHAIGILSTENRKTWSHCRNVLKSNEHNARCLEVVDSALFVVCMDDAEPEDAAQLSNNMLCGTYQLQDGVQVGTCTNRWYDKLQIIVCANGAAGINFEHTGVDGHTVLRYVADVYTELIMRFAKSIHSATKSLFHASTSPYAKGAGKKATDNGEDLEVAQRVARATAPKKLEWALDQELNDAIKFGETRLSDLICQNECQVLEYTGFGKNFITRHKFSPDAFVQMAFQAAYFYLYGRNETTYEPAMTKAFLHGRTEAIRTVSPASAEFVKTFTAKGESATKKLNTLRKACEAHTKLSKACASGKGFDRHLYGLRCLVKELQQQGKWTDEIPDLFTDSGYDKINHTVLSTSNCGNPALRLFGFGPVAPDGFGLGYIIKDDAISVCAASKHLQTKRFLNTLSKYLDEIREVLIENYKAANVRQVETYIDHQGRECDIRTGMPIGSHQHKNSLNNGYDLGDEEGPSPAGYSFYGEQQQEQKRGKTRSDSDVKASRIEGVGRLLIHNEY</sequence>
<feature type="compositionally biased region" description="Basic and acidic residues" evidence="6">
    <location>
        <begin position="729"/>
        <end position="743"/>
    </location>
</feature>
<dbReference type="AlphaFoldDB" id="A0A316YPQ4"/>
<evidence type="ECO:0000256" key="1">
    <source>
        <dbReference type="ARBA" id="ARBA00005232"/>
    </source>
</evidence>
<evidence type="ECO:0000259" key="7">
    <source>
        <dbReference type="Pfam" id="PF00755"/>
    </source>
</evidence>
<comment type="similarity">
    <text evidence="1 5">Belongs to the carnitine/choline acetyltransferase family.</text>
</comment>
<evidence type="ECO:0000256" key="4">
    <source>
        <dbReference type="PIRSR" id="PIRSR600542-1"/>
    </source>
</evidence>
<dbReference type="RefSeq" id="XP_025377992.1">
    <property type="nucleotide sequence ID" value="XM_025519260.1"/>
</dbReference>
<evidence type="ECO:0000313" key="8">
    <source>
        <dbReference type="EMBL" id="PWN90794.1"/>
    </source>
</evidence>
<dbReference type="Gene3D" id="3.30.559.70">
    <property type="entry name" value="Choline/Carnitine o-acyltransferase, domain 2"/>
    <property type="match status" value="1"/>
</dbReference>
<dbReference type="OrthoDB" id="240216at2759"/>
<dbReference type="FunFam" id="3.30.559.10:FF:000019">
    <property type="entry name" value="Carnitine acetyl transferase"/>
    <property type="match status" value="1"/>
</dbReference>
<dbReference type="PANTHER" id="PTHR22589">
    <property type="entry name" value="CARNITINE O-ACYLTRANSFERASE"/>
    <property type="match status" value="1"/>
</dbReference>
<feature type="region of interest" description="Disordered" evidence="6">
    <location>
        <begin position="692"/>
        <end position="743"/>
    </location>
</feature>
<feature type="domain" description="Choline/carnitine acyltransferase" evidence="7">
    <location>
        <begin position="49"/>
        <end position="654"/>
    </location>
</feature>
<feature type="active site" description="Proton acceptor" evidence="4">
    <location>
        <position position="353"/>
    </location>
</feature>
<reference evidence="8 9" key="1">
    <citation type="journal article" date="2018" name="Mol. Biol. Evol.">
        <title>Broad Genomic Sampling Reveals a Smut Pathogenic Ancestry of the Fungal Clade Ustilaginomycotina.</title>
        <authorList>
            <person name="Kijpornyongpan T."/>
            <person name="Mondo S.J."/>
            <person name="Barry K."/>
            <person name="Sandor L."/>
            <person name="Lee J."/>
            <person name="Lipzen A."/>
            <person name="Pangilinan J."/>
            <person name="LaButti K."/>
            <person name="Hainaut M."/>
            <person name="Henrissat B."/>
            <person name="Grigoriev I.V."/>
            <person name="Spatafora J.W."/>
            <person name="Aime M.C."/>
        </authorList>
    </citation>
    <scope>NUCLEOTIDE SEQUENCE [LARGE SCALE GENOMIC DNA]</scope>
    <source>
        <strain evidence="8 9">MCA 4198</strain>
    </source>
</reference>
<keyword evidence="9" id="KW-1185">Reference proteome</keyword>
<dbReference type="FunFam" id="3.30.559.70:FF:000003">
    <property type="entry name" value="Carnitine acetyl transferase FacC"/>
    <property type="match status" value="1"/>
</dbReference>
<dbReference type="Gene3D" id="3.30.559.10">
    <property type="entry name" value="Chloramphenicol acetyltransferase-like domain"/>
    <property type="match status" value="1"/>
</dbReference>
<dbReference type="InterPro" id="IPR039551">
    <property type="entry name" value="Cho/carn_acyl_trans"/>
</dbReference>
<keyword evidence="2 5" id="KW-0808">Transferase</keyword>
<dbReference type="GeneID" id="37041176"/>
<dbReference type="GO" id="GO:0005739">
    <property type="term" value="C:mitochondrion"/>
    <property type="evidence" value="ECO:0007669"/>
    <property type="project" value="TreeGrafter"/>
</dbReference>
<evidence type="ECO:0000256" key="6">
    <source>
        <dbReference type="SAM" id="MobiDB-lite"/>
    </source>
</evidence>
<dbReference type="InParanoid" id="A0A316YPQ4"/>
<dbReference type="GO" id="GO:0009437">
    <property type="term" value="P:carnitine metabolic process"/>
    <property type="evidence" value="ECO:0007669"/>
    <property type="project" value="TreeGrafter"/>
</dbReference>
<dbReference type="SUPFAM" id="SSF52777">
    <property type="entry name" value="CoA-dependent acyltransferases"/>
    <property type="match status" value="2"/>
</dbReference>
<dbReference type="GO" id="GO:0004092">
    <property type="term" value="F:carnitine O-acetyltransferase activity"/>
    <property type="evidence" value="ECO:0007669"/>
    <property type="project" value="TreeGrafter"/>
</dbReference>
<dbReference type="PROSITE" id="PS00440">
    <property type="entry name" value="ACYLTRANSF_C_2"/>
    <property type="match status" value="1"/>
</dbReference>
<dbReference type="STRING" id="215250.A0A316YPQ4"/>
<dbReference type="EMBL" id="KZ819636">
    <property type="protein sequence ID" value="PWN90794.1"/>
    <property type="molecule type" value="Genomic_DNA"/>
</dbReference>
<gene>
    <name evidence="8" type="ORF">FA10DRAFT_241720</name>
</gene>
<dbReference type="Proteomes" id="UP000245768">
    <property type="component" value="Unassembled WGS sequence"/>
</dbReference>
<accession>A0A316YPQ4</accession>
<dbReference type="InterPro" id="IPR042231">
    <property type="entry name" value="Cho/carn_acyl_trans_2"/>
</dbReference>
<evidence type="ECO:0000256" key="2">
    <source>
        <dbReference type="ARBA" id="ARBA00022679"/>
    </source>
</evidence>
<proteinExistence type="inferred from homology"/>
<name>A0A316YPQ4_9BASI</name>
<evidence type="ECO:0000256" key="3">
    <source>
        <dbReference type="ARBA" id="ARBA00023315"/>
    </source>
</evidence>
<evidence type="ECO:0000313" key="9">
    <source>
        <dbReference type="Proteomes" id="UP000245768"/>
    </source>
</evidence>
<dbReference type="InterPro" id="IPR023213">
    <property type="entry name" value="CAT-like_dom_sf"/>
</dbReference>
<dbReference type="Pfam" id="PF00755">
    <property type="entry name" value="Carn_acyltransf"/>
    <property type="match status" value="1"/>
</dbReference>
<dbReference type="InterPro" id="IPR000542">
    <property type="entry name" value="Carn_acyl_trans"/>
</dbReference>
<dbReference type="PANTHER" id="PTHR22589:SF29">
    <property type="entry name" value="MITOCHONDRIAL CARNITINE O-ACETYLTRANSFERASE-RELATED"/>
    <property type="match status" value="1"/>
</dbReference>
<keyword evidence="3 5" id="KW-0012">Acyltransferase</keyword>
<evidence type="ECO:0000256" key="5">
    <source>
        <dbReference type="RuleBase" id="RU003801"/>
    </source>
</evidence>
<organism evidence="8 9">
    <name type="scientific">Acaromyces ingoldii</name>
    <dbReference type="NCBI Taxonomy" id="215250"/>
    <lineage>
        <taxon>Eukaryota</taxon>
        <taxon>Fungi</taxon>
        <taxon>Dikarya</taxon>
        <taxon>Basidiomycota</taxon>
        <taxon>Ustilaginomycotina</taxon>
        <taxon>Exobasidiomycetes</taxon>
        <taxon>Exobasidiales</taxon>
        <taxon>Cryptobasidiaceae</taxon>
        <taxon>Acaromyces</taxon>
    </lineage>
</organism>